<organism evidence="3 4">
    <name type="scientific">Candidatus Brocadia sapporoensis</name>
    <dbReference type="NCBI Taxonomy" id="392547"/>
    <lineage>
        <taxon>Bacteria</taxon>
        <taxon>Pseudomonadati</taxon>
        <taxon>Planctomycetota</taxon>
        <taxon>Candidatus Brocadiia</taxon>
        <taxon>Candidatus Brocadiales</taxon>
        <taxon>Candidatus Brocadiaceae</taxon>
        <taxon>Candidatus Brocadia</taxon>
    </lineage>
</organism>
<keyword evidence="1" id="KW-0732">Signal</keyword>
<evidence type="ECO:0000313" key="4">
    <source>
        <dbReference type="Proteomes" id="UP000242219"/>
    </source>
</evidence>
<reference evidence="3 4" key="1">
    <citation type="journal article" date="2016" name="Genome Announc.">
        <title>Draft Genome Sequence of the Anaerobic Ammonium-Oxidizing Bacterium 'Candidatus Brocadia sp. 40'.</title>
        <authorList>
            <person name="Ali M."/>
            <person name="Haroon M.F."/>
            <person name="Narita Y."/>
            <person name="Zhang L."/>
            <person name="Rangel Shaw D."/>
            <person name="Okabe S."/>
            <person name="Saikaly P.E."/>
        </authorList>
    </citation>
    <scope>NUCLEOTIDE SEQUENCE [LARGE SCALE GENOMIC DNA]</scope>
    <source>
        <strain evidence="3 4">40</strain>
    </source>
</reference>
<gene>
    <name evidence="3" type="ORF">BIY37_08440</name>
</gene>
<comment type="caution">
    <text evidence="3">The sequence shown here is derived from an EMBL/GenBank/DDBJ whole genome shotgun (WGS) entry which is preliminary data.</text>
</comment>
<accession>A0A1V6LZ87</accession>
<feature type="signal peptide" evidence="1">
    <location>
        <begin position="1"/>
        <end position="27"/>
    </location>
</feature>
<dbReference type="RefSeq" id="WP_070067385.1">
    <property type="nucleotide sequence ID" value="NZ_MJUW02000088.1"/>
</dbReference>
<feature type="domain" description="Lcl C-terminal" evidence="2">
    <location>
        <begin position="70"/>
        <end position="182"/>
    </location>
</feature>
<keyword evidence="4" id="KW-1185">Reference proteome</keyword>
<dbReference type="Pfam" id="PF07603">
    <property type="entry name" value="Lcl_C"/>
    <property type="match status" value="1"/>
</dbReference>
<dbReference type="Proteomes" id="UP000242219">
    <property type="component" value="Unassembled WGS sequence"/>
</dbReference>
<dbReference type="PANTHER" id="PTHR35812">
    <property type="entry name" value="LIPOPROTEIN"/>
    <property type="match status" value="1"/>
</dbReference>
<feature type="chain" id="PRO_5010715120" description="Lcl C-terminal domain-containing protein" evidence="1">
    <location>
        <begin position="28"/>
        <end position="190"/>
    </location>
</feature>
<evidence type="ECO:0000256" key="1">
    <source>
        <dbReference type="SAM" id="SignalP"/>
    </source>
</evidence>
<dbReference type="AlphaFoldDB" id="A0A1V6LZ87"/>
<dbReference type="InterPro" id="IPR011460">
    <property type="entry name" value="Lcl_C"/>
</dbReference>
<dbReference type="PANTHER" id="PTHR35812:SF1">
    <property type="entry name" value="LIPOPROTEIN"/>
    <property type="match status" value="1"/>
</dbReference>
<sequence length="190" mass="20695">MKLKSKKLLWLMSVWIVSVTYGGFASADDLEPSALSGQTIRTTKELRPAWSTKIKKASKRFQIVLDGEGVLDKETGLVWEKSPDTEARAWADAVSYAYTKSVGGRKGWRLPTVEELASLVDSAQSNPALPSGHPFTNVQLSGYWSSTTDVSSIGSAWYVYFGDGSVNGNGGKEFTGYVWCVRSGHGYDAP</sequence>
<proteinExistence type="predicted"/>
<dbReference type="EMBL" id="MJUW02000088">
    <property type="protein sequence ID" value="OQD45453.1"/>
    <property type="molecule type" value="Genomic_DNA"/>
</dbReference>
<evidence type="ECO:0000259" key="2">
    <source>
        <dbReference type="Pfam" id="PF07603"/>
    </source>
</evidence>
<evidence type="ECO:0000313" key="3">
    <source>
        <dbReference type="EMBL" id="OQD45453.1"/>
    </source>
</evidence>
<name>A0A1V6LZ87_9BACT</name>
<protein>
    <recommendedName>
        <fullName evidence="2">Lcl C-terminal domain-containing protein</fullName>
    </recommendedName>
</protein>